<dbReference type="SUPFAM" id="SSF46626">
    <property type="entry name" value="Cytochrome c"/>
    <property type="match status" value="2"/>
</dbReference>
<feature type="binding site" description="axial binding residue" evidence="5">
    <location>
        <position position="86"/>
    </location>
    <ligand>
        <name>heme c</name>
        <dbReference type="ChEBI" id="CHEBI:61717"/>
        <label>1</label>
    </ligand>
    <ligandPart>
        <name>Fe</name>
        <dbReference type="ChEBI" id="CHEBI:18248"/>
    </ligandPart>
</feature>
<protein>
    <submittedName>
        <fullName evidence="8">Cytochrome c</fullName>
    </submittedName>
</protein>
<gene>
    <name evidence="8" type="ORF">HVA01_06610</name>
</gene>
<dbReference type="Pfam" id="PF00034">
    <property type="entry name" value="Cytochrom_C"/>
    <property type="match status" value="2"/>
</dbReference>
<dbReference type="RefSeq" id="WP_146873105.1">
    <property type="nucleotide sequence ID" value="NZ_BJXV01000002.1"/>
</dbReference>
<feature type="signal peptide" evidence="6">
    <location>
        <begin position="1"/>
        <end position="24"/>
    </location>
</feature>
<dbReference type="InterPro" id="IPR050597">
    <property type="entry name" value="Cytochrome_c_Oxidase_Subunit"/>
</dbReference>
<dbReference type="PIRSF" id="PIRSF000005">
    <property type="entry name" value="Cytochrome_c4"/>
    <property type="match status" value="1"/>
</dbReference>
<dbReference type="PANTHER" id="PTHR33751:SF11">
    <property type="entry name" value="BLL4483 PROTEIN"/>
    <property type="match status" value="1"/>
</dbReference>
<keyword evidence="9" id="KW-1185">Reference proteome</keyword>
<feature type="chain" id="PRO_5021837836" evidence="6">
    <location>
        <begin position="25"/>
        <end position="221"/>
    </location>
</feature>
<evidence type="ECO:0000256" key="4">
    <source>
        <dbReference type="PIRSR" id="PIRSR000005-1"/>
    </source>
</evidence>
<organism evidence="8 9">
    <name type="scientific">Halovibrio variabilis</name>
    <dbReference type="NCBI Taxonomy" id="31910"/>
    <lineage>
        <taxon>Bacteria</taxon>
        <taxon>Pseudomonadati</taxon>
        <taxon>Pseudomonadota</taxon>
        <taxon>Gammaproteobacteria</taxon>
        <taxon>Oceanospirillales</taxon>
        <taxon>Halomonadaceae</taxon>
        <taxon>Halovibrio</taxon>
    </lineage>
</organism>
<sequence length="221" mass="23364">MNKKCLSRLGLLVGISLVAFGALAQQGDAERGQAAAATCTACHQAYGSGMNVPNGESWPRLAGLNADYIAKQLHDFQAGQRQNATMATFANMLDDQQIADVAEYYSQMPLTLGQGGDQADEALLARGQQLAERGDWNAYIVSCQSCHGPGGTGVGSTFPGVASQHAGYISAQLKAWKTETRSNDPQNLMGAIAKRMSDNDIQAVSAWYATQSGSAEQETAQ</sequence>
<evidence type="ECO:0000256" key="1">
    <source>
        <dbReference type="ARBA" id="ARBA00022617"/>
    </source>
</evidence>
<evidence type="ECO:0000256" key="6">
    <source>
        <dbReference type="SAM" id="SignalP"/>
    </source>
</evidence>
<evidence type="ECO:0000256" key="3">
    <source>
        <dbReference type="ARBA" id="ARBA00023004"/>
    </source>
</evidence>
<reference evidence="8 9" key="1">
    <citation type="submission" date="2019-07" db="EMBL/GenBank/DDBJ databases">
        <title>Whole genome shotgun sequence of Halomonas variabilis NBRC 102410.</title>
        <authorList>
            <person name="Hosoyama A."/>
            <person name="Uohara A."/>
            <person name="Ohji S."/>
            <person name="Ichikawa N."/>
        </authorList>
    </citation>
    <scope>NUCLEOTIDE SEQUENCE [LARGE SCALE GENOMIC DNA]</scope>
    <source>
        <strain evidence="8 9">NBRC 102410</strain>
    </source>
</reference>
<feature type="binding site" description="axial binding residue" evidence="5">
    <location>
        <position position="147"/>
    </location>
    <ligand>
        <name>heme c</name>
        <dbReference type="ChEBI" id="CHEBI:61717"/>
        <label>2</label>
    </ligand>
    <ligandPart>
        <name>Fe</name>
        <dbReference type="ChEBI" id="CHEBI:18248"/>
    </ligandPart>
</feature>
<dbReference type="GO" id="GO:0009055">
    <property type="term" value="F:electron transfer activity"/>
    <property type="evidence" value="ECO:0007669"/>
    <property type="project" value="InterPro"/>
</dbReference>
<dbReference type="GO" id="GO:0042597">
    <property type="term" value="C:periplasmic space"/>
    <property type="evidence" value="ECO:0007669"/>
    <property type="project" value="InterPro"/>
</dbReference>
<keyword evidence="1 4" id="KW-0349">Heme</keyword>
<feature type="binding site" description="axial binding residue" evidence="5">
    <location>
        <position position="43"/>
    </location>
    <ligand>
        <name>heme c</name>
        <dbReference type="ChEBI" id="CHEBI:61717"/>
        <label>1</label>
    </ligand>
    <ligandPart>
        <name>Fe</name>
        <dbReference type="ChEBI" id="CHEBI:18248"/>
    </ligandPart>
</feature>
<dbReference type="InterPro" id="IPR024167">
    <property type="entry name" value="Cytochrome_c4-like"/>
</dbReference>
<evidence type="ECO:0000313" key="9">
    <source>
        <dbReference type="Proteomes" id="UP000321303"/>
    </source>
</evidence>
<evidence type="ECO:0000256" key="5">
    <source>
        <dbReference type="PIRSR" id="PIRSR000005-2"/>
    </source>
</evidence>
<dbReference type="OrthoDB" id="9773456at2"/>
<dbReference type="PANTHER" id="PTHR33751">
    <property type="entry name" value="CBB3-TYPE CYTOCHROME C OXIDASE SUBUNIT FIXP"/>
    <property type="match status" value="1"/>
</dbReference>
<dbReference type="InterPro" id="IPR036909">
    <property type="entry name" value="Cyt_c-like_dom_sf"/>
</dbReference>
<comment type="PTM">
    <text evidence="4">Binds 2 heme c groups covalently per subunit.</text>
</comment>
<feature type="binding site" description="axial binding residue" evidence="5">
    <location>
        <position position="189"/>
    </location>
    <ligand>
        <name>heme c</name>
        <dbReference type="ChEBI" id="CHEBI:61717"/>
        <label>2</label>
    </ligand>
    <ligandPart>
        <name>Fe</name>
        <dbReference type="ChEBI" id="CHEBI:18248"/>
    </ligandPart>
</feature>
<dbReference type="GO" id="GO:0005506">
    <property type="term" value="F:iron ion binding"/>
    <property type="evidence" value="ECO:0007669"/>
    <property type="project" value="InterPro"/>
</dbReference>
<accession>A0A511UK94</accession>
<proteinExistence type="predicted"/>
<keyword evidence="2 5" id="KW-0479">Metal-binding</keyword>
<comment type="caution">
    <text evidence="8">The sequence shown here is derived from an EMBL/GenBank/DDBJ whole genome shotgun (WGS) entry which is preliminary data.</text>
</comment>
<feature type="binding site" description="covalent" evidence="4">
    <location>
        <position position="143"/>
    </location>
    <ligand>
        <name>heme c</name>
        <dbReference type="ChEBI" id="CHEBI:61717"/>
        <label>2</label>
    </ligand>
</feature>
<evidence type="ECO:0000313" key="8">
    <source>
        <dbReference type="EMBL" id="GEN27015.1"/>
    </source>
</evidence>
<keyword evidence="6" id="KW-0732">Signal</keyword>
<dbReference type="EMBL" id="BJXV01000002">
    <property type="protein sequence ID" value="GEN27015.1"/>
    <property type="molecule type" value="Genomic_DNA"/>
</dbReference>
<feature type="binding site" description="covalent" evidence="4">
    <location>
        <position position="146"/>
    </location>
    <ligand>
        <name>heme c</name>
        <dbReference type="ChEBI" id="CHEBI:61717"/>
        <label>2</label>
    </ligand>
</feature>
<evidence type="ECO:0000259" key="7">
    <source>
        <dbReference type="PROSITE" id="PS51007"/>
    </source>
</evidence>
<dbReference type="PROSITE" id="PS51007">
    <property type="entry name" value="CYTC"/>
    <property type="match status" value="2"/>
</dbReference>
<dbReference type="Proteomes" id="UP000321303">
    <property type="component" value="Unassembled WGS sequence"/>
</dbReference>
<dbReference type="GO" id="GO:0020037">
    <property type="term" value="F:heme binding"/>
    <property type="evidence" value="ECO:0007669"/>
    <property type="project" value="InterPro"/>
</dbReference>
<keyword evidence="3 5" id="KW-0408">Iron</keyword>
<dbReference type="Gene3D" id="1.10.760.10">
    <property type="entry name" value="Cytochrome c-like domain"/>
    <property type="match status" value="2"/>
</dbReference>
<feature type="domain" description="Cytochrome c" evidence="7">
    <location>
        <begin position="27"/>
        <end position="109"/>
    </location>
</feature>
<dbReference type="InterPro" id="IPR009056">
    <property type="entry name" value="Cyt_c-like_dom"/>
</dbReference>
<name>A0A511UK94_9GAMM</name>
<dbReference type="AlphaFoldDB" id="A0A511UK94"/>
<feature type="domain" description="Cytochrome c" evidence="7">
    <location>
        <begin position="122"/>
        <end position="212"/>
    </location>
</feature>
<feature type="binding site" description="covalent" evidence="4">
    <location>
        <position position="39"/>
    </location>
    <ligand>
        <name>heme c</name>
        <dbReference type="ChEBI" id="CHEBI:61717"/>
        <label>1</label>
    </ligand>
</feature>
<feature type="binding site" description="covalent" evidence="4">
    <location>
        <position position="42"/>
    </location>
    <ligand>
        <name>heme c</name>
        <dbReference type="ChEBI" id="CHEBI:61717"/>
        <label>1</label>
    </ligand>
</feature>
<evidence type="ECO:0000256" key="2">
    <source>
        <dbReference type="ARBA" id="ARBA00022723"/>
    </source>
</evidence>